<feature type="coiled-coil region" evidence="3">
    <location>
        <begin position="102"/>
        <end position="143"/>
    </location>
</feature>
<evidence type="ECO:0000259" key="5">
    <source>
        <dbReference type="Pfam" id="PF25989"/>
    </source>
</evidence>
<evidence type="ECO:0000256" key="3">
    <source>
        <dbReference type="SAM" id="Coils"/>
    </source>
</evidence>
<name>A0ABZ2SR53_9ENTE</name>
<dbReference type="PANTHER" id="PTHR32347">
    <property type="entry name" value="EFFLUX SYSTEM COMPONENT YKNX-RELATED"/>
    <property type="match status" value="1"/>
</dbReference>
<dbReference type="InterPro" id="IPR058637">
    <property type="entry name" value="YknX-like_C"/>
</dbReference>
<comment type="subcellular location">
    <subcellularLocation>
        <location evidence="1">Cell envelope</location>
    </subcellularLocation>
</comment>
<evidence type="ECO:0000259" key="6">
    <source>
        <dbReference type="Pfam" id="PF25990"/>
    </source>
</evidence>
<dbReference type="Pfam" id="PF25989">
    <property type="entry name" value="YknX_C"/>
    <property type="match status" value="1"/>
</dbReference>
<protein>
    <submittedName>
        <fullName evidence="7">HlyD family secretion protein</fullName>
    </submittedName>
</protein>
<dbReference type="InterPro" id="IPR058636">
    <property type="entry name" value="Beta-barrel_YknX"/>
</dbReference>
<proteinExistence type="predicted"/>
<dbReference type="Gene3D" id="2.40.420.20">
    <property type="match status" value="1"/>
</dbReference>
<keyword evidence="8" id="KW-1185">Reference proteome</keyword>
<keyword evidence="4" id="KW-0812">Transmembrane</keyword>
<gene>
    <name evidence="7" type="ORF">DOK78_002259</name>
</gene>
<dbReference type="Gene3D" id="2.40.30.170">
    <property type="match status" value="1"/>
</dbReference>
<keyword evidence="4" id="KW-0472">Membrane</keyword>
<dbReference type="PANTHER" id="PTHR32347:SF14">
    <property type="entry name" value="EFFLUX SYSTEM COMPONENT YKNX-RELATED"/>
    <property type="match status" value="1"/>
</dbReference>
<dbReference type="EMBL" id="CP147251">
    <property type="protein sequence ID" value="WYJ77621.1"/>
    <property type="molecule type" value="Genomic_DNA"/>
</dbReference>
<evidence type="ECO:0000313" key="8">
    <source>
        <dbReference type="Proteomes" id="UP000664701"/>
    </source>
</evidence>
<reference evidence="7 8" key="1">
    <citation type="submission" date="2024-03" db="EMBL/GenBank/DDBJ databases">
        <title>The Genome Sequence of Enterococcus sp. DIV2402.</title>
        <authorList>
            <consortium name="The Broad Institute Genomics Platform"/>
            <consortium name="The Broad Institute Microbial Omics Core"/>
            <consortium name="The Broad Institute Genomic Center for Infectious Diseases"/>
            <person name="Earl A."/>
            <person name="Manson A."/>
            <person name="Gilmore M."/>
            <person name="Schwartman J."/>
            <person name="Shea T."/>
            <person name="Abouelleil A."/>
            <person name="Cao P."/>
            <person name="Chapman S."/>
            <person name="Cusick C."/>
            <person name="Young S."/>
            <person name="Neafsey D."/>
            <person name="Nusbaum C."/>
            <person name="Birren B."/>
        </authorList>
    </citation>
    <scope>NUCLEOTIDE SEQUENCE [LARGE SCALE GENOMIC DNA]</scope>
    <source>
        <strain evidence="7 8">DIV2402</strain>
    </source>
</reference>
<keyword evidence="2 3" id="KW-0175">Coiled coil</keyword>
<dbReference type="Pfam" id="PF25990">
    <property type="entry name" value="Beta-barrel_YknX"/>
    <property type="match status" value="1"/>
</dbReference>
<evidence type="ECO:0000256" key="2">
    <source>
        <dbReference type="ARBA" id="ARBA00023054"/>
    </source>
</evidence>
<dbReference type="InterPro" id="IPR050465">
    <property type="entry name" value="UPF0194_transport"/>
</dbReference>
<sequence>MKKEKRKKLSKKKQIIVSIAAAIVAILVIVMAYIYSRPTQAKEDSYQVVTLAKANPLIFKGVVTPATTEAFYYDQSKGDISDILVQNGQEIKANTAVMAYENKAVQEQIDEQEQSLEKLNFSIQTAQQNLDNAYVKKQEIQDKLYTASTQFDNADNSTPEGQAIRQEEQVKKEQYTEALSAQDDVILQAQQALDSAYLDANSANESIESTQNKMITNVFAKGDGIVTIDMKGEANPAVPLIQVISKETVVEAKVTEYDYNRLQKDTPITIQLTNDNTKIDGTITKINPLPDSSEATQTSIATYTFTVKPAENIQYGYNCQIILPIDELRIPESALVTDEEQVSVFVVKHGKAHKTPVSIEKKDSFVVVKKGLSEKEKIIENPDNKLSDGQEVTVK</sequence>
<keyword evidence="4" id="KW-1133">Transmembrane helix</keyword>
<accession>A0ABZ2SR53</accession>
<feature type="transmembrane region" description="Helical" evidence="4">
    <location>
        <begin position="15"/>
        <end position="35"/>
    </location>
</feature>
<feature type="domain" description="YknX-like C-terminal permuted SH3-like" evidence="5">
    <location>
        <begin position="328"/>
        <end position="394"/>
    </location>
</feature>
<evidence type="ECO:0000313" key="7">
    <source>
        <dbReference type="EMBL" id="WYJ77621.1"/>
    </source>
</evidence>
<dbReference type="RefSeq" id="WP_207940265.1">
    <property type="nucleotide sequence ID" value="NZ_CP147251.1"/>
</dbReference>
<dbReference type="Proteomes" id="UP000664701">
    <property type="component" value="Chromosome"/>
</dbReference>
<feature type="domain" description="YknX-like beta-barrel" evidence="6">
    <location>
        <begin position="249"/>
        <end position="318"/>
    </location>
</feature>
<evidence type="ECO:0000256" key="1">
    <source>
        <dbReference type="ARBA" id="ARBA00004196"/>
    </source>
</evidence>
<organism evidence="7 8">
    <name type="scientific">Candidatus Enterococcus lowellii</name>
    <dbReference type="NCBI Taxonomy" id="2230877"/>
    <lineage>
        <taxon>Bacteria</taxon>
        <taxon>Bacillati</taxon>
        <taxon>Bacillota</taxon>
        <taxon>Bacilli</taxon>
        <taxon>Lactobacillales</taxon>
        <taxon>Enterococcaceae</taxon>
        <taxon>Enterococcus</taxon>
    </lineage>
</organism>
<evidence type="ECO:0000256" key="4">
    <source>
        <dbReference type="SAM" id="Phobius"/>
    </source>
</evidence>